<gene>
    <name evidence="1" type="ORF">E4633_14770</name>
</gene>
<comment type="caution">
    <text evidence="1">The sequence shown here is derived from an EMBL/GenBank/DDBJ whole genome shotgun (WGS) entry which is preliminary data.</text>
</comment>
<evidence type="ECO:0000313" key="2">
    <source>
        <dbReference type="Proteomes" id="UP000306416"/>
    </source>
</evidence>
<accession>A0A4V3NZG1</accession>
<sequence>MRDIDRWHEEEFRRLTTEKVLRLLDGTPTEATLAAAVSGCAEEAEAICSDRPMACTAGCPYCCVLNVAILLPEAMIIAQRLVEQTPQRELDELRKRLGQHRSWTRWMDDEERILKRMSCPLLDQYGACGVHPVRPLACRAITSLDSECCREAFAPVVSDEDRLVPTDLLRKAAYDAAFTSLAAGLLSCGLDDRSIELGTGVIAFLENPEYRELFLNGGKLPQDLWR</sequence>
<dbReference type="Proteomes" id="UP000306416">
    <property type="component" value="Unassembled WGS sequence"/>
</dbReference>
<evidence type="ECO:0000313" key="1">
    <source>
        <dbReference type="EMBL" id="TGU71572.1"/>
    </source>
</evidence>
<name>A0A4V3NZG1_9BACT</name>
<dbReference type="RefSeq" id="WP_135871284.1">
    <property type="nucleotide sequence ID" value="NZ_SRSC01000003.1"/>
</dbReference>
<dbReference type="AlphaFoldDB" id="A0A4V3NZG1"/>
<dbReference type="EMBL" id="SRSC01000003">
    <property type="protein sequence ID" value="TGU71572.1"/>
    <property type="molecule type" value="Genomic_DNA"/>
</dbReference>
<keyword evidence="2" id="KW-1185">Reference proteome</keyword>
<reference evidence="1 2" key="1">
    <citation type="submission" date="2019-04" db="EMBL/GenBank/DDBJ databases">
        <title>Geobacter oryzae sp. nov., ferric-reducing bacteria isolated from paddy soil.</title>
        <authorList>
            <person name="Xu Z."/>
            <person name="Masuda Y."/>
            <person name="Itoh H."/>
            <person name="Senoo K."/>
        </authorList>
    </citation>
    <scope>NUCLEOTIDE SEQUENCE [LARGE SCALE GENOMIC DNA]</scope>
    <source>
        <strain evidence="1 2">Red111</strain>
    </source>
</reference>
<proteinExistence type="predicted"/>
<evidence type="ECO:0008006" key="3">
    <source>
        <dbReference type="Google" id="ProtNLM"/>
    </source>
</evidence>
<protein>
    <recommendedName>
        <fullName evidence="3">YkgJ family cysteine cluster protein</fullName>
    </recommendedName>
</protein>
<organism evidence="1 2">
    <name type="scientific">Geomonas terrae</name>
    <dbReference type="NCBI Taxonomy" id="2562681"/>
    <lineage>
        <taxon>Bacteria</taxon>
        <taxon>Pseudomonadati</taxon>
        <taxon>Thermodesulfobacteriota</taxon>
        <taxon>Desulfuromonadia</taxon>
        <taxon>Geobacterales</taxon>
        <taxon>Geobacteraceae</taxon>
        <taxon>Geomonas</taxon>
    </lineage>
</organism>
<dbReference type="InterPro" id="IPR005358">
    <property type="entry name" value="Puta_zinc/iron-chelating_dom"/>
</dbReference>
<dbReference type="Pfam" id="PF03692">
    <property type="entry name" value="CxxCxxCC"/>
    <property type="match status" value="1"/>
</dbReference>